<name>A0AAP1E8Y8_BACIU</name>
<feature type="chain" id="PRO_5042864063" evidence="1">
    <location>
        <begin position="25"/>
        <end position="220"/>
    </location>
</feature>
<organism evidence="2 3">
    <name type="scientific">Bacillus subtilis</name>
    <dbReference type="NCBI Taxonomy" id="1423"/>
    <lineage>
        <taxon>Bacteria</taxon>
        <taxon>Bacillati</taxon>
        <taxon>Bacillota</taxon>
        <taxon>Bacilli</taxon>
        <taxon>Bacillales</taxon>
        <taxon>Bacillaceae</taxon>
        <taxon>Bacillus</taxon>
    </lineage>
</organism>
<proteinExistence type="predicted"/>
<evidence type="ECO:0000313" key="2">
    <source>
        <dbReference type="EMBL" id="KZD94986.1"/>
    </source>
</evidence>
<evidence type="ECO:0000256" key="1">
    <source>
        <dbReference type="SAM" id="SignalP"/>
    </source>
</evidence>
<protein>
    <submittedName>
        <fullName evidence="2">Uncharacterized protein</fullName>
    </submittedName>
</protein>
<reference evidence="2 3" key="1">
    <citation type="submission" date="2015-09" db="EMBL/GenBank/DDBJ databases">
        <title>Spore heat resistance.</title>
        <authorList>
            <person name="Boekhorst J."/>
            <person name="Berendsen E.M."/>
            <person name="Wells-Bennik M.H."/>
            <person name="Kuipers O.P."/>
        </authorList>
    </citation>
    <scope>NUCLEOTIDE SEQUENCE [LARGE SCALE GENOMIC DNA]</scope>
    <source>
        <strain evidence="2 3">B4122</strain>
    </source>
</reference>
<dbReference type="RefSeq" id="WP_042977885.1">
    <property type="nucleotide sequence ID" value="NZ_CP045826.1"/>
</dbReference>
<accession>A0AAP1E8Y8</accession>
<keyword evidence="1" id="KW-0732">Signal</keyword>
<dbReference type="EMBL" id="LJZV01000002">
    <property type="protein sequence ID" value="KZD94986.1"/>
    <property type="molecule type" value="Genomic_DNA"/>
</dbReference>
<feature type="signal peptide" evidence="1">
    <location>
        <begin position="1"/>
        <end position="24"/>
    </location>
</feature>
<comment type="caution">
    <text evidence="2">The sequence shown here is derived from an EMBL/GenBank/DDBJ whole genome shotgun (WGS) entry which is preliminary data.</text>
</comment>
<evidence type="ECO:0000313" key="3">
    <source>
        <dbReference type="Proteomes" id="UP000076442"/>
    </source>
</evidence>
<dbReference type="Proteomes" id="UP000076442">
    <property type="component" value="Unassembled WGS sequence"/>
</dbReference>
<sequence>MKKIVLSSVAVLTAVTIFSPVSDAKELQSSNSVVQNVEPTYETESVDYNGTTYTFSERTVNDVVEIIVNDGEKTDKIQYDQNIGKLEVNGEVVNYEEASSPIEQLANKNDTSAGILRDQWSGYNVSNGTYSTISASVAVFAGVLLATSMKTAKKAAAVTAAAGVIAAVSSVKTTVYWSRLDYKLMNAKKGQYERKSDTFFKNYKNKHLFKTSWLWKRKLK</sequence>
<gene>
    <name evidence="2" type="ORF">B4122_0743</name>
</gene>
<dbReference type="AlphaFoldDB" id="A0AAP1E8Y8"/>